<dbReference type="InterPro" id="IPR002559">
    <property type="entry name" value="Transposase_11"/>
</dbReference>
<dbReference type="GO" id="GO:0003677">
    <property type="term" value="F:DNA binding"/>
    <property type="evidence" value="ECO:0007669"/>
    <property type="project" value="InterPro"/>
</dbReference>
<keyword evidence="3" id="KW-1185">Reference proteome</keyword>
<dbReference type="PANTHER" id="PTHR34614:SF2">
    <property type="entry name" value="TRANSPOSASE IS4-LIKE DOMAIN-CONTAINING PROTEIN"/>
    <property type="match status" value="1"/>
</dbReference>
<accession>A0A3G9J5Y8</accession>
<sequence length="630" mass="73912">MKLYYDKRLKDPTYYVQEGIRNGKKTTTRNVKKLGKHSELLMVTDDPVSYCRNVIQKMNEDARSGKREYTLTVDFNQRVTGPDDSRISRSLSSNIGYFYLQYIYNMLELDGFFRNLQEKSKAKYDFNSVNRFLTFGRILDPHSKYGTYDRLNAYYENPQIEYHHFLRFLDLIAENQEDYLAHLYKKSQNLIKRDMSVVYYDCTNYFFECEQADDDEIDPETGEVTKGLRRYGVSKENRPNPIVEMGLLMDKRGIPISMCLDPGNTSEQETATPLEEQVIKTMGNSKFIYCADAGLGSYNIRKFNSMGGRAFIVTQSVKKLSDALQTAVFNDCDYRNLSDDNPVSIEELKTFKYDKNSELNRARYESTAYKVLNADKEDIFLGYYEMKKCKNGKIRKVKAKGTLKQIVIVTFSRKMMDYQRKVRQRQIDRAKKLISSGDPEKIKKGPNDVRRFIKNKNKTKSAYIIDEEQIRKEEQYDGYYAVATNLVLDPVKDILDISHKRYQIEDCFRIMKTTFKARPVYVYNPNRIRAHFLTCFTALLVYRLLECMLDDQGTHVTVEELIETLKNMNVVNEHDVYYSATYTSSYTLKALEQLTELGLDFQYYKPKDLNKILRKISKKFLKRQSHTTKN</sequence>
<dbReference type="AlphaFoldDB" id="A0A3G9J5Y8"/>
<protein>
    <recommendedName>
        <fullName evidence="1">Transposase IS4-like domain-containing protein</fullName>
    </recommendedName>
</protein>
<name>A0A3G9J5Y8_9FIRM</name>
<gene>
    <name evidence="2" type="ORF">SG0102_11600</name>
</gene>
<evidence type="ECO:0000313" key="2">
    <source>
        <dbReference type="EMBL" id="BBH26226.1"/>
    </source>
</evidence>
<dbReference type="PANTHER" id="PTHR34614">
    <property type="match status" value="1"/>
</dbReference>
<dbReference type="InParanoid" id="A0A3G9J5Y8"/>
<reference evidence="2 3" key="1">
    <citation type="submission" date="2018-11" db="EMBL/GenBank/DDBJ databases">
        <title>Novel Erysipelotrichaceae bacterium isolated from small intestine of a swine.</title>
        <authorList>
            <person name="Kim J.S."/>
            <person name="Choe H."/>
            <person name="Lee Y.R."/>
            <person name="Kim K.M."/>
            <person name="Park D.S."/>
        </authorList>
    </citation>
    <scope>NUCLEOTIDE SEQUENCE [LARGE SCALE GENOMIC DNA]</scope>
    <source>
        <strain evidence="2 3">SG0102</strain>
    </source>
</reference>
<dbReference type="InterPro" id="IPR012337">
    <property type="entry name" value="RNaseH-like_sf"/>
</dbReference>
<dbReference type="OrthoDB" id="9767746at2"/>
<dbReference type="EMBL" id="AP019309">
    <property type="protein sequence ID" value="BBH26226.1"/>
    <property type="molecule type" value="Genomic_DNA"/>
</dbReference>
<dbReference type="SUPFAM" id="SSF53098">
    <property type="entry name" value="Ribonuclease H-like"/>
    <property type="match status" value="1"/>
</dbReference>
<dbReference type="KEGG" id="ebm:SG0102_11600"/>
<dbReference type="GO" id="GO:0006313">
    <property type="term" value="P:DNA transposition"/>
    <property type="evidence" value="ECO:0007669"/>
    <property type="project" value="InterPro"/>
</dbReference>
<dbReference type="Proteomes" id="UP000268059">
    <property type="component" value="Chromosome"/>
</dbReference>
<dbReference type="GO" id="GO:0004803">
    <property type="term" value="F:transposase activity"/>
    <property type="evidence" value="ECO:0007669"/>
    <property type="project" value="InterPro"/>
</dbReference>
<dbReference type="NCBIfam" id="NF033559">
    <property type="entry name" value="transpos_IS1634"/>
    <property type="match status" value="1"/>
</dbReference>
<evidence type="ECO:0000259" key="1">
    <source>
        <dbReference type="Pfam" id="PF01609"/>
    </source>
</evidence>
<feature type="domain" description="Transposase IS4-like" evidence="1">
    <location>
        <begin position="246"/>
        <end position="540"/>
    </location>
</feature>
<proteinExistence type="predicted"/>
<organism evidence="2 3">
    <name type="scientific">Intestinibaculum porci</name>
    <dbReference type="NCBI Taxonomy" id="2487118"/>
    <lineage>
        <taxon>Bacteria</taxon>
        <taxon>Bacillati</taxon>
        <taxon>Bacillota</taxon>
        <taxon>Erysipelotrichia</taxon>
        <taxon>Erysipelotrichales</taxon>
        <taxon>Erysipelotrichaceae</taxon>
        <taxon>Intestinibaculum</taxon>
    </lineage>
</organism>
<dbReference type="Pfam" id="PF01609">
    <property type="entry name" value="DDE_Tnp_1"/>
    <property type="match status" value="1"/>
</dbReference>
<dbReference type="RefSeq" id="WP_125119118.1">
    <property type="nucleotide sequence ID" value="NZ_AP019309.1"/>
</dbReference>
<evidence type="ECO:0000313" key="3">
    <source>
        <dbReference type="Proteomes" id="UP000268059"/>
    </source>
</evidence>
<dbReference type="InterPro" id="IPR047654">
    <property type="entry name" value="IS1634_transpos"/>
</dbReference>